<feature type="region of interest" description="Disordered" evidence="1">
    <location>
        <begin position="315"/>
        <end position="348"/>
    </location>
</feature>
<organism evidence="3">
    <name type="scientific">Sarcoptes scabiei</name>
    <name type="common">Itch mite</name>
    <name type="synonym">Acarus scabiei</name>
    <dbReference type="NCBI Taxonomy" id="52283"/>
    <lineage>
        <taxon>Eukaryota</taxon>
        <taxon>Metazoa</taxon>
        <taxon>Ecdysozoa</taxon>
        <taxon>Arthropoda</taxon>
        <taxon>Chelicerata</taxon>
        <taxon>Arachnida</taxon>
        <taxon>Acari</taxon>
        <taxon>Acariformes</taxon>
        <taxon>Sarcoptiformes</taxon>
        <taxon>Astigmata</taxon>
        <taxon>Psoroptidia</taxon>
        <taxon>Sarcoptoidea</taxon>
        <taxon>Sarcoptidae</taxon>
        <taxon>Sarcoptinae</taxon>
        <taxon>Sarcoptes</taxon>
    </lineage>
</organism>
<keyword evidence="5" id="KW-1185">Reference proteome</keyword>
<name>A0A834RCP9_SARSC</name>
<feature type="compositionally biased region" description="Low complexity" evidence="1">
    <location>
        <begin position="601"/>
        <end position="615"/>
    </location>
</feature>
<feature type="region of interest" description="Disordered" evidence="1">
    <location>
        <begin position="898"/>
        <end position="924"/>
    </location>
</feature>
<feature type="region of interest" description="Disordered" evidence="1">
    <location>
        <begin position="601"/>
        <end position="702"/>
    </location>
</feature>
<evidence type="ECO:0000256" key="1">
    <source>
        <dbReference type="SAM" id="MobiDB-lite"/>
    </source>
</evidence>
<dbReference type="Gene3D" id="1.10.150.50">
    <property type="entry name" value="Transcription Factor, Ets-1"/>
    <property type="match status" value="1"/>
</dbReference>
<dbReference type="EnsemblMetazoa" id="SSS_8099s_mrna">
    <property type="protein sequence ID" value="KAF7493282.1"/>
    <property type="gene ID" value="SSS_8099"/>
</dbReference>
<dbReference type="PROSITE" id="PS50105">
    <property type="entry name" value="SAM_DOMAIN"/>
    <property type="match status" value="1"/>
</dbReference>
<dbReference type="Proteomes" id="UP000070412">
    <property type="component" value="Unassembled WGS sequence"/>
</dbReference>
<feature type="compositionally biased region" description="Polar residues" evidence="1">
    <location>
        <begin position="1254"/>
        <end position="1281"/>
    </location>
</feature>
<dbReference type="InterPro" id="IPR001660">
    <property type="entry name" value="SAM"/>
</dbReference>
<feature type="region of interest" description="Disordered" evidence="1">
    <location>
        <begin position="959"/>
        <end position="1043"/>
    </location>
</feature>
<protein>
    <submittedName>
        <fullName evidence="3">Polyhomeotic-like protein 1</fullName>
    </submittedName>
</protein>
<feature type="region of interest" description="Disordered" evidence="1">
    <location>
        <begin position="770"/>
        <end position="789"/>
    </location>
</feature>
<feature type="compositionally biased region" description="Low complexity" evidence="1">
    <location>
        <begin position="381"/>
        <end position="395"/>
    </location>
</feature>
<feature type="compositionally biased region" description="Low complexity" evidence="1">
    <location>
        <begin position="629"/>
        <end position="649"/>
    </location>
</feature>
<feature type="compositionally biased region" description="Polar residues" evidence="1">
    <location>
        <begin position="996"/>
        <end position="1019"/>
    </location>
</feature>
<evidence type="ECO:0000313" key="5">
    <source>
        <dbReference type="Proteomes" id="UP000070412"/>
    </source>
</evidence>
<reference evidence="5" key="1">
    <citation type="journal article" date="2020" name="PLoS Negl. Trop. Dis.">
        <title>High-quality nuclear genome for Sarcoptes scabiei-A critical resource for a neglected parasite.</title>
        <authorList>
            <person name="Korhonen P.K."/>
            <person name="Gasser R.B."/>
            <person name="Ma G."/>
            <person name="Wang T."/>
            <person name="Stroehlein A.J."/>
            <person name="Young N.D."/>
            <person name="Ang C.S."/>
            <person name="Fernando D.D."/>
            <person name="Lu H.C."/>
            <person name="Taylor S."/>
            <person name="Reynolds S.L."/>
            <person name="Mofiz E."/>
            <person name="Najaraj S.H."/>
            <person name="Gowda H."/>
            <person name="Madugundu A."/>
            <person name="Renuse S."/>
            <person name="Holt D."/>
            <person name="Pandey A."/>
            <person name="Papenfuss A.T."/>
            <person name="Fischer K."/>
        </authorList>
    </citation>
    <scope>NUCLEOTIDE SEQUENCE [LARGE SCALE GENOMIC DNA]</scope>
</reference>
<feature type="compositionally biased region" description="Polar residues" evidence="1">
    <location>
        <begin position="651"/>
        <end position="702"/>
    </location>
</feature>
<dbReference type="InterPro" id="IPR013761">
    <property type="entry name" value="SAM/pointed_sf"/>
</dbReference>
<evidence type="ECO:0000313" key="4">
    <source>
        <dbReference type="EnsemblMetazoa" id="KAF7493282.1"/>
    </source>
</evidence>
<sequence>MSSLIDPTKIKSEQSSPSSIIEHHDHFNNHIQNNDPMQLLTMKNLNNSSIFTTASKAPVLSSIQISSAPTLSTSTVSNKKQRNSNKNINSNSGTENSAVNQADPSGLSALGANNSNSYLPIAPQAFFSPPNHQGLALASVQQQLQPGSVVFTSPAMTMATLAGAGPQATVQPQGTPTGAQLAPAQQQLVVTPTAQTMTPQFSGFSTTGQTHQIIQTPGMSMMGGLPQVQVIGTNGQQYFSQFYTNQPMQPMLFNNLTMTIPAQNAGQSLAIQLPNTANSGGTMIAQQIAQSSNPTTPIKSNQNHPQTIVKGLTISPQQQSATNTKANSNNKTIQSPTTQQQQSQTIIQQTASFQPANAANQTFLIGLAGPGSNGQTGTLVQTPPASQQSTPTTTSGRKSSNTARSNSNITKNNNMMQKIQPAQSQLITQTQFKPTFNTNPNQSTSPAAGQTIMVHGQGLQQNSGIHLTSQPTTILSPLTSFQTIQPNITWTSPQLNQQPTQLMTPNGQILIRTHNPNDSHMLIQTSNNQFQTVQMQMNPAAPQATPANSVNPPQTMTVAGTLSSPLPISIQTNQNLAMSTSMINQQPNNSILTVAPSTANSMTSMTNSASVSTTMGRHRPLRPASNQQPSSVAASQTTPTTTSKSSKVSETNRISGNSNVAKSNQKQWPVVSSSSTAVKNPNTTSNVMKPSTDSQSLSKSIEINSGQSNVTVGTKTIPSVAKMNLPNNSVSVAPPVIANGTITSTALNNNINPQSNVKLDCSSAQKLNNKKITEKKDASSGTETKASSSNNMISTSTITTNSKVFKLSTVNSVRNQSTITTSNASDHSTVTSKSIANGSSSLFSSANSVKNVGVSHTALNLNSTSVTMTSTTATTINSTPNTTMMNGHIKSNGILTKSNTANPASQSTVTTGTGTGSKTDIKSDQNEGKVLTHIIDGYVIQESANPFPINGFFSSSDLDDISSSTSNSQSKSLNDTKQSERDTKNVSPIPNELTKKNTTMMNGNKETNNCDSNSFNVTMKSVSSTNNTQTSTNSSGISSVSSASLTTTTTTVAQSKTSGTTPATLSSNATEKCIYCRKNDRVSDHKKRKYRKYCASCIANLVKKQDQLTFSSQTETPIAPTLPIIVNGISQSTTIASASVNSVPPTMMNGNLNLNHHLVIPNLQPQQQKTSQIIQPPHLVMVSNNNPVKSTTLPIFSSSTPIIGRSAMIKRSVASLIVGSNSNGFNHHQSMTPISSVATPTPAIKRQRLSIDSTQTNGINGSAVNSNTNAVDIDKGSTNGPKPSETIKMWLPAGGSKEPNKWTVQEVYDFIYHIEGCSELAEGFKTQEIDGQALMLIKEDHIIDILNTKLGPALKICRKIKELKENFSC</sequence>
<feature type="compositionally biased region" description="Low complexity" evidence="1">
    <location>
        <begin position="1020"/>
        <end position="1043"/>
    </location>
</feature>
<reference evidence="4" key="3">
    <citation type="submission" date="2022-06" db="UniProtKB">
        <authorList>
            <consortium name="EnsemblMetazoa"/>
        </authorList>
    </citation>
    <scope>IDENTIFICATION</scope>
</reference>
<evidence type="ECO:0000313" key="3">
    <source>
        <dbReference type="EMBL" id="KAF7493282.1"/>
    </source>
</evidence>
<feature type="compositionally biased region" description="Low complexity" evidence="1">
    <location>
        <begin position="905"/>
        <end position="918"/>
    </location>
</feature>
<feature type="domain" description="SAM" evidence="2">
    <location>
        <begin position="1302"/>
        <end position="1366"/>
    </location>
</feature>
<dbReference type="EMBL" id="WVUK01000056">
    <property type="protein sequence ID" value="KAF7493282.1"/>
    <property type="molecule type" value="Genomic_DNA"/>
</dbReference>
<feature type="compositionally biased region" description="Polar residues" evidence="1">
    <location>
        <begin position="396"/>
        <end position="414"/>
    </location>
</feature>
<feature type="region of interest" description="Disordered" evidence="1">
    <location>
        <begin position="70"/>
        <end position="108"/>
    </location>
</feature>
<feature type="region of interest" description="Disordered" evidence="1">
    <location>
        <begin position="1254"/>
        <end position="1284"/>
    </location>
</feature>
<dbReference type="Pfam" id="PF00536">
    <property type="entry name" value="SAM_1"/>
    <property type="match status" value="1"/>
</dbReference>
<dbReference type="OrthoDB" id="5912862at2759"/>
<dbReference type="PANTHER" id="PTHR12247:SF138">
    <property type="entry name" value="POLYHOMEOTIC DISTAL, ISOFORM A-RELATED"/>
    <property type="match status" value="1"/>
</dbReference>
<dbReference type="CDD" id="cd09577">
    <property type="entry name" value="SAM_Ph1_2_3"/>
    <property type="match status" value="1"/>
</dbReference>
<dbReference type="PANTHER" id="PTHR12247">
    <property type="entry name" value="POLYCOMB GROUP PROTEIN"/>
    <property type="match status" value="1"/>
</dbReference>
<dbReference type="SUPFAM" id="SSF47769">
    <property type="entry name" value="SAM/Pointed domain"/>
    <property type="match status" value="1"/>
</dbReference>
<feature type="compositionally biased region" description="Low complexity" evidence="1">
    <location>
        <begin position="961"/>
        <end position="972"/>
    </location>
</feature>
<reference evidence="3" key="2">
    <citation type="submission" date="2020-01" db="EMBL/GenBank/DDBJ databases">
        <authorList>
            <person name="Korhonen P.K.K."/>
            <person name="Guangxu M.G."/>
            <person name="Wang T.W."/>
            <person name="Stroehlein A.J.S."/>
            <person name="Young N.D."/>
            <person name="Ang C.-S.A."/>
            <person name="Fernando D.W.F."/>
            <person name="Lu H.L."/>
            <person name="Taylor S.T."/>
            <person name="Ehtesham M.E.M."/>
            <person name="Najaraj S.H.N."/>
            <person name="Harsha G.H.G."/>
            <person name="Madugundu A.M."/>
            <person name="Renuse S.R."/>
            <person name="Holt D.H."/>
            <person name="Pandey A.P."/>
            <person name="Papenfuss A.P."/>
            <person name="Gasser R.B.G."/>
            <person name="Fischer K.F."/>
        </authorList>
    </citation>
    <scope>NUCLEOTIDE SEQUENCE</scope>
    <source>
        <strain evidence="3">SSS_KF_BRIS2020</strain>
    </source>
</reference>
<proteinExistence type="predicted"/>
<evidence type="ECO:0000259" key="2">
    <source>
        <dbReference type="PROSITE" id="PS50105"/>
    </source>
</evidence>
<feature type="region of interest" description="Disordered" evidence="1">
    <location>
        <begin position="365"/>
        <end position="414"/>
    </location>
</feature>
<dbReference type="GO" id="GO:0042393">
    <property type="term" value="F:histone binding"/>
    <property type="evidence" value="ECO:0007669"/>
    <property type="project" value="TreeGrafter"/>
</dbReference>
<dbReference type="SMART" id="SM00454">
    <property type="entry name" value="SAM"/>
    <property type="match status" value="1"/>
</dbReference>
<feature type="compositionally biased region" description="Polar residues" evidence="1">
    <location>
        <begin position="70"/>
        <end position="103"/>
    </location>
</feature>
<dbReference type="GO" id="GO:0035102">
    <property type="term" value="C:PRC1 complex"/>
    <property type="evidence" value="ECO:0007669"/>
    <property type="project" value="TreeGrafter"/>
</dbReference>
<dbReference type="GO" id="GO:0003682">
    <property type="term" value="F:chromatin binding"/>
    <property type="evidence" value="ECO:0007669"/>
    <property type="project" value="TreeGrafter"/>
</dbReference>
<accession>A0A834RCP9</accession>
<dbReference type="InterPro" id="IPR050548">
    <property type="entry name" value="PcG_chromatin_remod_factors"/>
</dbReference>
<gene>
    <name evidence="3" type="ORF">SSS_8099</name>
</gene>
<dbReference type="GO" id="GO:0045892">
    <property type="term" value="P:negative regulation of DNA-templated transcription"/>
    <property type="evidence" value="ECO:0007669"/>
    <property type="project" value="TreeGrafter"/>
</dbReference>
<feature type="compositionally biased region" description="Low complexity" evidence="1">
    <location>
        <begin position="320"/>
        <end position="348"/>
    </location>
</feature>